<reference evidence="2" key="1">
    <citation type="journal article" date="2022" name="Nat. Commun.">
        <title>Chromosome evolution and the genetic basis of agronomically important traits in greater yam.</title>
        <authorList>
            <person name="Bredeson J.V."/>
            <person name="Lyons J.B."/>
            <person name="Oniyinde I.O."/>
            <person name="Okereke N.R."/>
            <person name="Kolade O."/>
            <person name="Nnabue I."/>
            <person name="Nwadili C.O."/>
            <person name="Hribova E."/>
            <person name="Parker M."/>
            <person name="Nwogha J."/>
            <person name="Shu S."/>
            <person name="Carlson J."/>
            <person name="Kariba R."/>
            <person name="Muthemba S."/>
            <person name="Knop K."/>
            <person name="Barton G.J."/>
            <person name="Sherwood A.V."/>
            <person name="Lopez-Montes A."/>
            <person name="Asiedu R."/>
            <person name="Jamnadass R."/>
            <person name="Muchugi A."/>
            <person name="Goodstein D."/>
            <person name="Egesi C.N."/>
            <person name="Featherston J."/>
            <person name="Asfaw A."/>
            <person name="Simpson G.G."/>
            <person name="Dolezel J."/>
            <person name="Hendre P.S."/>
            <person name="Van Deynze A."/>
            <person name="Kumar P.L."/>
            <person name="Obidiegwu J.E."/>
            <person name="Bhattacharjee R."/>
            <person name="Rokhsar D.S."/>
        </authorList>
    </citation>
    <scope>NUCLEOTIDE SEQUENCE [LARGE SCALE GENOMIC DNA]</scope>
    <source>
        <strain evidence="2">cv. TDa95/00328</strain>
    </source>
</reference>
<protein>
    <submittedName>
        <fullName evidence="1">Uncharacterized protein</fullName>
    </submittedName>
</protein>
<accession>A0ACB7VSE4</accession>
<evidence type="ECO:0000313" key="1">
    <source>
        <dbReference type="EMBL" id="KAH7677275.1"/>
    </source>
</evidence>
<keyword evidence="2" id="KW-1185">Reference proteome</keyword>
<dbReference type="EMBL" id="CM037017">
    <property type="protein sequence ID" value="KAH7677275.1"/>
    <property type="molecule type" value="Genomic_DNA"/>
</dbReference>
<evidence type="ECO:0000313" key="2">
    <source>
        <dbReference type="Proteomes" id="UP000827976"/>
    </source>
</evidence>
<organism evidence="1 2">
    <name type="scientific">Dioscorea alata</name>
    <name type="common">Purple yam</name>
    <dbReference type="NCBI Taxonomy" id="55571"/>
    <lineage>
        <taxon>Eukaryota</taxon>
        <taxon>Viridiplantae</taxon>
        <taxon>Streptophyta</taxon>
        <taxon>Embryophyta</taxon>
        <taxon>Tracheophyta</taxon>
        <taxon>Spermatophyta</taxon>
        <taxon>Magnoliopsida</taxon>
        <taxon>Liliopsida</taxon>
        <taxon>Dioscoreales</taxon>
        <taxon>Dioscoreaceae</taxon>
        <taxon>Dioscorea</taxon>
    </lineage>
</organism>
<dbReference type="Proteomes" id="UP000827976">
    <property type="component" value="Chromosome 7"/>
</dbReference>
<sequence>MKAEEMKCLSVPWRQAKHLSQGQTVWWKSVF</sequence>
<name>A0ACB7VSE4_DIOAL</name>
<comment type="caution">
    <text evidence="1">The sequence shown here is derived from an EMBL/GenBank/DDBJ whole genome shotgun (WGS) entry which is preliminary data.</text>
</comment>
<gene>
    <name evidence="1" type="ORF">IHE45_07G072700</name>
</gene>
<proteinExistence type="predicted"/>